<evidence type="ECO:0000256" key="1">
    <source>
        <dbReference type="SAM" id="Phobius"/>
    </source>
</evidence>
<sequence length="123" mass="14113">MSYREIFSIITIIVFSLGSLIWLLYYFCVTPVYNMLNSVRSDVGIVSFIIFMTYYMLSITGLVLVVIFDLGPNQDGMEMWELITMFACMIPAFGVCAGVFYGLCKGVNYLKNIHNTIRKKRML</sequence>
<keyword evidence="1" id="KW-0472">Membrane</keyword>
<feature type="transmembrane region" description="Helical" evidence="1">
    <location>
        <begin position="45"/>
        <end position="68"/>
    </location>
</feature>
<proteinExistence type="predicted"/>
<name>A0AAU7PI53_9CAUD</name>
<evidence type="ECO:0008006" key="3">
    <source>
        <dbReference type="Google" id="ProtNLM"/>
    </source>
</evidence>
<evidence type="ECO:0000313" key="2">
    <source>
        <dbReference type="EMBL" id="XBS49661.1"/>
    </source>
</evidence>
<dbReference type="EMBL" id="PP777464">
    <property type="protein sequence ID" value="XBS49661.1"/>
    <property type="molecule type" value="Genomic_DNA"/>
</dbReference>
<organism evidence="2">
    <name type="scientific">Escherichia phage fEgEco12</name>
    <dbReference type="NCBI Taxonomy" id="3158837"/>
    <lineage>
        <taxon>Viruses</taxon>
        <taxon>Duplodnaviria</taxon>
        <taxon>Heunggongvirae</taxon>
        <taxon>Uroviricota</taxon>
        <taxon>Caudoviricetes</taxon>
    </lineage>
</organism>
<accession>A0AAU7PI53</accession>
<feature type="transmembrane region" description="Helical" evidence="1">
    <location>
        <begin position="80"/>
        <end position="104"/>
    </location>
</feature>
<feature type="transmembrane region" description="Helical" evidence="1">
    <location>
        <begin position="6"/>
        <end position="33"/>
    </location>
</feature>
<keyword evidence="1" id="KW-1133">Transmembrane helix</keyword>
<keyword evidence="1" id="KW-0812">Transmembrane</keyword>
<protein>
    <recommendedName>
        <fullName evidence="3">DUF4234 domain-containing protein</fullName>
    </recommendedName>
</protein>
<reference evidence="2" key="1">
    <citation type="submission" date="2024-05" db="EMBL/GenBank/DDBJ databases">
        <authorList>
            <person name="Badawy S."/>
            <person name="Skurnik M."/>
        </authorList>
    </citation>
    <scope>NUCLEOTIDE SEQUENCE</scope>
</reference>